<evidence type="ECO:0000313" key="1">
    <source>
        <dbReference type="EMBL" id="CEP24527.1"/>
    </source>
</evidence>
<organism evidence="1 2">
    <name type="scientific">Cyberlindnera jadinii (strain ATCC 18201 / CBS 1600 / BCRC 20928 / JCM 3617 / NBRC 0987 / NRRL Y-1542)</name>
    <name type="common">Torula yeast</name>
    <name type="synonym">Candida utilis</name>
    <dbReference type="NCBI Taxonomy" id="983966"/>
    <lineage>
        <taxon>Eukaryota</taxon>
        <taxon>Fungi</taxon>
        <taxon>Dikarya</taxon>
        <taxon>Ascomycota</taxon>
        <taxon>Saccharomycotina</taxon>
        <taxon>Saccharomycetes</taxon>
        <taxon>Phaffomycetales</taxon>
        <taxon>Phaffomycetaceae</taxon>
        <taxon>Cyberlindnera</taxon>
    </lineage>
</organism>
<protein>
    <submittedName>
        <fullName evidence="1">Uncharacterized protein</fullName>
    </submittedName>
</protein>
<dbReference type="Proteomes" id="UP000038830">
    <property type="component" value="Unassembled WGS sequence"/>
</dbReference>
<name>A0A0H5C8Z1_CYBJN</name>
<evidence type="ECO:0000313" key="2">
    <source>
        <dbReference type="Proteomes" id="UP000038830"/>
    </source>
</evidence>
<dbReference type="EMBL" id="CDQK01000006">
    <property type="protein sequence ID" value="CEP24527.1"/>
    <property type="molecule type" value="Genomic_DNA"/>
</dbReference>
<gene>
    <name evidence="1" type="ORF">BN1211_5361</name>
</gene>
<accession>A0A0H5C8Z1</accession>
<dbReference type="AlphaFoldDB" id="A0A0H5C8Z1"/>
<proteinExistence type="predicted"/>
<reference evidence="2" key="1">
    <citation type="journal article" date="2015" name="J. Biotechnol.">
        <title>The structure of the Cyberlindnera jadinii genome and its relation to Candida utilis analyzed by the occurrence of single nucleotide polymorphisms.</title>
        <authorList>
            <person name="Rupp O."/>
            <person name="Brinkrolf K."/>
            <person name="Buerth C."/>
            <person name="Kunigo M."/>
            <person name="Schneider J."/>
            <person name="Jaenicke S."/>
            <person name="Goesmann A."/>
            <person name="Puehler A."/>
            <person name="Jaeger K.-E."/>
            <person name="Ernst J.F."/>
        </authorList>
    </citation>
    <scope>NUCLEOTIDE SEQUENCE [LARGE SCALE GENOMIC DNA]</scope>
    <source>
        <strain evidence="2">ATCC 18201 / CBS 1600 / BCRC 20928 / JCM 3617 / NBRC 0987 / NRRL Y-1542</strain>
    </source>
</reference>
<sequence>MTTTLESRLSSSNESWTDFLQTTVILDRSRVIDNLAVDIFQWTQSNYPRLHLPSPAIMTTTLESRLRSSNESWTEFPQTTFILDIPRMGTDFPKTIFILN</sequence>